<accession>A0A1Q9C202</accession>
<organism evidence="1 2">
    <name type="scientific">Symbiodinium microadriaticum</name>
    <name type="common">Dinoflagellate</name>
    <name type="synonym">Zooxanthella microadriatica</name>
    <dbReference type="NCBI Taxonomy" id="2951"/>
    <lineage>
        <taxon>Eukaryota</taxon>
        <taxon>Sar</taxon>
        <taxon>Alveolata</taxon>
        <taxon>Dinophyceae</taxon>
        <taxon>Suessiales</taxon>
        <taxon>Symbiodiniaceae</taxon>
        <taxon>Symbiodinium</taxon>
    </lineage>
</organism>
<comment type="caution">
    <text evidence="1">The sequence shown here is derived from an EMBL/GenBank/DDBJ whole genome shotgun (WGS) entry which is preliminary data.</text>
</comment>
<reference evidence="1 2" key="1">
    <citation type="submission" date="2016-02" db="EMBL/GenBank/DDBJ databases">
        <title>Genome analysis of coral dinoflagellate symbionts highlights evolutionary adaptations to a symbiotic lifestyle.</title>
        <authorList>
            <person name="Aranda M."/>
            <person name="Li Y."/>
            <person name="Liew Y.J."/>
            <person name="Baumgarten S."/>
            <person name="Simakov O."/>
            <person name="Wilson M."/>
            <person name="Piel J."/>
            <person name="Ashoor H."/>
            <person name="Bougouffa S."/>
            <person name="Bajic V.B."/>
            <person name="Ryu T."/>
            <person name="Ravasi T."/>
            <person name="Bayer T."/>
            <person name="Micklem G."/>
            <person name="Kim H."/>
            <person name="Bhak J."/>
            <person name="Lajeunesse T.C."/>
            <person name="Voolstra C.R."/>
        </authorList>
    </citation>
    <scope>NUCLEOTIDE SEQUENCE [LARGE SCALE GENOMIC DNA]</scope>
    <source>
        <strain evidence="1 2">CCMP2467</strain>
    </source>
</reference>
<dbReference type="AlphaFoldDB" id="A0A1Q9C202"/>
<dbReference type="EMBL" id="LSRX01001879">
    <property type="protein sequence ID" value="OLP76946.1"/>
    <property type="molecule type" value="Genomic_DNA"/>
</dbReference>
<sequence length="185" mass="19682">MVTCCCWDLVSFVESPVFFWYGQNGKKTDWVWSEICCGCVGAGASVVLNVVGWSVWCVLAPTTCAVLTCWSGGVWIVEYGSGACVMGSGAVCEWRLCVMLDRNWGRTGADCKSGGGGAAKEVVVAEVADAEVATVVAWVQRVRTRASRVLLGNTLVMVHRKLLSATIVATQRLVLASLLASEAVP</sequence>
<proteinExistence type="predicted"/>
<protein>
    <submittedName>
        <fullName evidence="1">Uncharacterized protein</fullName>
    </submittedName>
</protein>
<evidence type="ECO:0000313" key="2">
    <source>
        <dbReference type="Proteomes" id="UP000186817"/>
    </source>
</evidence>
<dbReference type="OrthoDB" id="10291774at2759"/>
<dbReference type="Proteomes" id="UP000186817">
    <property type="component" value="Unassembled WGS sequence"/>
</dbReference>
<evidence type="ECO:0000313" key="1">
    <source>
        <dbReference type="EMBL" id="OLP76946.1"/>
    </source>
</evidence>
<name>A0A1Q9C202_SYMMI</name>
<keyword evidence="2" id="KW-1185">Reference proteome</keyword>
<gene>
    <name evidence="1" type="ORF">AK812_SmicGene43052</name>
</gene>